<reference evidence="3 4" key="1">
    <citation type="submission" date="2024-04" db="EMBL/GenBank/DDBJ databases">
        <title>Genome assembly C_amara_ONT_v2.</title>
        <authorList>
            <person name="Yant L."/>
            <person name="Moore C."/>
            <person name="Slenker M."/>
        </authorList>
    </citation>
    <scope>NUCLEOTIDE SEQUENCE [LARGE SCALE GENOMIC DNA]</scope>
    <source>
        <tissue evidence="3">Leaf</tissue>
    </source>
</reference>
<dbReference type="EMBL" id="JBANAX010000695">
    <property type="protein sequence ID" value="KAL1197115.1"/>
    <property type="molecule type" value="Genomic_DNA"/>
</dbReference>
<dbReference type="Pfam" id="PF13639">
    <property type="entry name" value="zf-RING_2"/>
    <property type="match status" value="1"/>
</dbReference>
<keyword evidence="1" id="KW-0863">Zinc-finger</keyword>
<organism evidence="3 4">
    <name type="scientific">Cardamine amara subsp. amara</name>
    <dbReference type="NCBI Taxonomy" id="228776"/>
    <lineage>
        <taxon>Eukaryota</taxon>
        <taxon>Viridiplantae</taxon>
        <taxon>Streptophyta</taxon>
        <taxon>Embryophyta</taxon>
        <taxon>Tracheophyta</taxon>
        <taxon>Spermatophyta</taxon>
        <taxon>Magnoliopsida</taxon>
        <taxon>eudicotyledons</taxon>
        <taxon>Gunneridae</taxon>
        <taxon>Pentapetalae</taxon>
        <taxon>rosids</taxon>
        <taxon>malvids</taxon>
        <taxon>Brassicales</taxon>
        <taxon>Brassicaceae</taxon>
        <taxon>Cardamineae</taxon>
        <taxon>Cardamine</taxon>
    </lineage>
</organism>
<dbReference type="GO" id="GO:0008270">
    <property type="term" value="F:zinc ion binding"/>
    <property type="evidence" value="ECO:0007669"/>
    <property type="project" value="UniProtKB-KW"/>
</dbReference>
<dbReference type="Gene3D" id="3.30.40.10">
    <property type="entry name" value="Zinc/RING finger domain, C3HC4 (zinc finger)"/>
    <property type="match status" value="1"/>
</dbReference>
<dbReference type="PANTHER" id="PTHR22765:SF434">
    <property type="entry name" value="GB|AAD18119.1-RELATED"/>
    <property type="match status" value="1"/>
</dbReference>
<dbReference type="AlphaFoldDB" id="A0ABD1A712"/>
<keyword evidence="1" id="KW-0479">Metal-binding</keyword>
<evidence type="ECO:0000313" key="3">
    <source>
        <dbReference type="EMBL" id="KAL1197115.1"/>
    </source>
</evidence>
<evidence type="ECO:0000313" key="4">
    <source>
        <dbReference type="Proteomes" id="UP001558713"/>
    </source>
</evidence>
<dbReference type="PANTHER" id="PTHR22765">
    <property type="entry name" value="RING FINGER AND PROTEASE ASSOCIATED DOMAIN-CONTAINING"/>
    <property type="match status" value="1"/>
</dbReference>
<gene>
    <name evidence="3" type="ORF">V5N11_001995</name>
</gene>
<comment type="caution">
    <text evidence="3">The sequence shown here is derived from an EMBL/GenBank/DDBJ whole genome shotgun (WGS) entry which is preliminary data.</text>
</comment>
<feature type="domain" description="RING-type" evidence="2">
    <location>
        <begin position="156"/>
        <end position="200"/>
    </location>
</feature>
<dbReference type="Proteomes" id="UP001558713">
    <property type="component" value="Unassembled WGS sequence"/>
</dbReference>
<keyword evidence="4" id="KW-1185">Reference proteome</keyword>
<protein>
    <submittedName>
        <fullName evidence="3">E3 ubiquitin-protein ligase ATL15</fullName>
    </submittedName>
</protein>
<dbReference type="InterPro" id="IPR051826">
    <property type="entry name" value="E3_ubiquitin-ligase_domain"/>
</dbReference>
<dbReference type="InterPro" id="IPR013083">
    <property type="entry name" value="Znf_RING/FYVE/PHD"/>
</dbReference>
<dbReference type="SMART" id="SM00184">
    <property type="entry name" value="RING"/>
    <property type="match status" value="1"/>
</dbReference>
<proteinExistence type="predicted"/>
<evidence type="ECO:0000256" key="1">
    <source>
        <dbReference type="PROSITE-ProRule" id="PRU00175"/>
    </source>
</evidence>
<name>A0ABD1A712_CARAN</name>
<dbReference type="InterPro" id="IPR001841">
    <property type="entry name" value="Znf_RING"/>
</dbReference>
<keyword evidence="1" id="KW-0862">Zinc</keyword>
<dbReference type="PROSITE" id="PS50089">
    <property type="entry name" value="ZF_RING_2"/>
    <property type="match status" value="1"/>
</dbReference>
<dbReference type="FunFam" id="3.30.40.10:FF:000985">
    <property type="entry name" value="RING/U-box superfamily protein"/>
    <property type="match status" value="1"/>
</dbReference>
<evidence type="ECO:0000259" key="2">
    <source>
        <dbReference type="PROSITE" id="PS50089"/>
    </source>
</evidence>
<sequence>MNTHRSATEFTSNASLQPQNLGFVNTIVVNLHGETKELAEDQNGMVTHLRSHWAPLLRPIVLKPQTITPRHISQLLHHKIGETPLSQALGEKIARRCVDLPGPFLLNVHVTLIREVRIMLPSVSVPSKAASSDVFQRLVEEQTVESVDLGKEEQTCLVCLEDLSESSSNNIIRMPKCLHLFHQDCIFEWLRHQNSCPLCRRVPYDQVHETE</sequence>
<accession>A0ABD1A712</accession>
<dbReference type="SUPFAM" id="SSF57850">
    <property type="entry name" value="RING/U-box"/>
    <property type="match status" value="1"/>
</dbReference>